<dbReference type="GO" id="GO:0016740">
    <property type="term" value="F:transferase activity"/>
    <property type="evidence" value="ECO:0007669"/>
    <property type="project" value="UniProtKB-KW"/>
</dbReference>
<dbReference type="NCBIfam" id="NF038032">
    <property type="entry name" value="CehA_McbA_metalo"/>
    <property type="match status" value="1"/>
</dbReference>
<proteinExistence type="predicted"/>
<dbReference type="STRING" id="1265309.K529_010870"/>
<dbReference type="Gene3D" id="3.20.20.140">
    <property type="entry name" value="Metal-dependent hydrolases"/>
    <property type="match status" value="1"/>
</dbReference>
<dbReference type="GO" id="GO:0035312">
    <property type="term" value="F:5'-3' DNA exonuclease activity"/>
    <property type="evidence" value="ECO:0007669"/>
    <property type="project" value="TreeGrafter"/>
</dbReference>
<dbReference type="SUPFAM" id="SSF89550">
    <property type="entry name" value="PHP domain-like"/>
    <property type="match status" value="1"/>
</dbReference>
<accession>A0A1B1A437</accession>
<dbReference type="OrthoDB" id="9808747at2"/>
<name>A0A1B1A437_9RHOB</name>
<keyword evidence="2" id="KW-0808">Transferase</keyword>
<dbReference type="SMART" id="SM00481">
    <property type="entry name" value="POLIIIAc"/>
    <property type="match status" value="1"/>
</dbReference>
<dbReference type="Proteomes" id="UP000013243">
    <property type="component" value="Chromosome"/>
</dbReference>
<reference evidence="2 3" key="1">
    <citation type="journal article" date="2016" name="ISME J.">
        <title>Global occurrence and heterogeneity of the Roseobacter-clade species Ruegeria mobilis.</title>
        <authorList>
            <person name="Sonnenschein E."/>
            <person name="Gram L."/>
        </authorList>
    </citation>
    <scope>NUCLEOTIDE SEQUENCE [LARGE SCALE GENOMIC DNA]</scope>
    <source>
        <strain evidence="2 3">F1926</strain>
    </source>
</reference>
<dbReference type="PANTHER" id="PTHR42924:SF11">
    <property type="entry name" value="POLYMERASE_HISTIDINOL PHOSPHATASE N-TERMINAL DOMAIN-CONTAINING PROTEIN"/>
    <property type="match status" value="1"/>
</dbReference>
<dbReference type="PANTHER" id="PTHR42924">
    <property type="entry name" value="EXONUCLEASE"/>
    <property type="match status" value="1"/>
</dbReference>
<dbReference type="InterPro" id="IPR052018">
    <property type="entry name" value="PHP_domain"/>
</dbReference>
<evidence type="ECO:0000313" key="2">
    <source>
        <dbReference type="EMBL" id="ANP41267.1"/>
    </source>
</evidence>
<dbReference type="GO" id="GO:0004534">
    <property type="term" value="F:5'-3' RNA exonuclease activity"/>
    <property type="evidence" value="ECO:0007669"/>
    <property type="project" value="TreeGrafter"/>
</dbReference>
<sequence>MLLPPFNAPGNFYRGNLHTHSDVSDGALPPAEVCRRYKAQGYDFISLTDHFVGRWDYPITDTTPYRDAQFTTLLGIEMHSGAQDNGELWHLLAVGLPADFAPSHTPDFQPVDGQETGPEIAQRAREAGAFVAIAHPQWSGLTEHDARSIEAAHAVEVYNHGCHTLSDRGTGMPILELLLSEGRKLNLIATDDAHFKGPDAFGGWVMVKAVANTPEDLLAALKAGQFYASQGPEIHGIWYEGDKIRVKSSAASTVIVQGYNNATMDVCGESLTDTTVELGRLQDSPWLRITVIDRAGQRAWSNPFWPSAL</sequence>
<dbReference type="InterPro" id="IPR003141">
    <property type="entry name" value="Pol/His_phosphatase_N"/>
</dbReference>
<dbReference type="GeneID" id="28250340"/>
<dbReference type="InterPro" id="IPR016195">
    <property type="entry name" value="Pol/histidinol_Pase-like"/>
</dbReference>
<evidence type="ECO:0000259" key="1">
    <source>
        <dbReference type="SMART" id="SM00481"/>
    </source>
</evidence>
<dbReference type="RefSeq" id="WP_005623043.1">
    <property type="nucleotide sequence ID" value="NZ_CP015230.1"/>
</dbReference>
<feature type="domain" description="Polymerase/histidinol phosphatase N-terminal" evidence="1">
    <location>
        <begin position="15"/>
        <end position="82"/>
    </location>
</feature>
<protein>
    <submittedName>
        <fullName evidence="2">Phosphotransferase</fullName>
    </submittedName>
</protein>
<dbReference type="KEGG" id="rmb:K529_010870"/>
<organism evidence="2 3">
    <name type="scientific">Tritonibacter mobilis F1926</name>
    <dbReference type="NCBI Taxonomy" id="1265309"/>
    <lineage>
        <taxon>Bacteria</taxon>
        <taxon>Pseudomonadati</taxon>
        <taxon>Pseudomonadota</taxon>
        <taxon>Alphaproteobacteria</taxon>
        <taxon>Rhodobacterales</taxon>
        <taxon>Paracoccaceae</taxon>
        <taxon>Tritonibacter</taxon>
    </lineage>
</organism>
<dbReference type="EMBL" id="CP015230">
    <property type="protein sequence ID" value="ANP41267.1"/>
    <property type="molecule type" value="Genomic_DNA"/>
</dbReference>
<gene>
    <name evidence="2" type="ORF">K529_010870</name>
</gene>
<evidence type="ECO:0000313" key="3">
    <source>
        <dbReference type="Proteomes" id="UP000013243"/>
    </source>
</evidence>
<dbReference type="AlphaFoldDB" id="A0A1B1A437"/>